<dbReference type="InterPro" id="IPR006119">
    <property type="entry name" value="Resolv_N"/>
</dbReference>
<dbReference type="Pfam" id="PF00239">
    <property type="entry name" value="Resolvase"/>
    <property type="match status" value="1"/>
</dbReference>
<dbReference type="SUPFAM" id="SSF53041">
    <property type="entry name" value="Resolvase-like"/>
    <property type="match status" value="1"/>
</dbReference>
<evidence type="ECO:0000313" key="4">
    <source>
        <dbReference type="EMBL" id="MDR6412329.1"/>
    </source>
</evidence>
<gene>
    <name evidence="4" type="ORF">J2804_005764</name>
</gene>
<dbReference type="InterPro" id="IPR038109">
    <property type="entry name" value="DNA_bind_recomb_sf"/>
</dbReference>
<dbReference type="RefSeq" id="WP_310126230.1">
    <property type="nucleotide sequence ID" value="NZ_JAVDRP010000017.1"/>
</dbReference>
<feature type="compositionally biased region" description="Basic and acidic residues" evidence="1">
    <location>
        <begin position="532"/>
        <end position="542"/>
    </location>
</feature>
<organism evidence="4 5">
    <name type="scientific">Paraburkholderia terricola</name>
    <dbReference type="NCBI Taxonomy" id="169427"/>
    <lineage>
        <taxon>Bacteria</taxon>
        <taxon>Pseudomonadati</taxon>
        <taxon>Pseudomonadota</taxon>
        <taxon>Betaproteobacteria</taxon>
        <taxon>Burkholderiales</taxon>
        <taxon>Burkholderiaceae</taxon>
        <taxon>Paraburkholderia</taxon>
    </lineage>
</organism>
<name>A0ABU1LZZ6_9BURK</name>
<dbReference type="Gene3D" id="3.90.1750.20">
    <property type="entry name" value="Putative Large Serine Recombinase, Chain B, Domain 2"/>
    <property type="match status" value="1"/>
</dbReference>
<keyword evidence="5" id="KW-1185">Reference proteome</keyword>
<dbReference type="PROSITE" id="PS51737">
    <property type="entry name" value="RECOMBINASE_DNA_BIND"/>
    <property type="match status" value="1"/>
</dbReference>
<sequence length="555" mass="61786">MQQAAAASVSFAGTSAAQYVRMSTDHQQYSIGNQKQAIADFAAARNIAVIATYEDAGKSGVTIRGRPALLRLLQDVQSGTHAFSVVLVYDVSRWGRFQDVDESAHYEYMCRQAGVQVVYCAEEFASDRGAAASLMKALKRAMAGEYSRELSRKVFVGQCRLARLGFWQGAAPGYGLQRMLVDPAGTVKGLLREREHKSIQTDRVIVAPGGEHEVALVRRIYDWYIHHGVGCRRIADRLNAFGICNAHGRPWNPQLVTDILGNEKYAGTNVYARTSRKLDADWQRNPPSEWARSEGAFPPLIDRATFDAAQTIRTHRTQFLSDEELLTRLGEFVRFSDVVRADEIDRAPTLPAGKTYSRRFGSIQNAYARVGYEPDYRGATPEVFRATRSALQRCIEETTDGLVASGHCVDISVDGTTIRVDDELVIRFVARMILHYDRRSPRWRVRWPTYASPDLFVILRLDSAFETPLDVYVFPRGSLVPGDDLSLSIRSGSGEPFDMFRFPDGSILLELAARTNVEAFDGSLSSHSSHRYPGDADSRPESPDQEQAPAAGDCR</sequence>
<protein>
    <submittedName>
        <fullName evidence="4">DNA invertase Pin-like site-specific DNA recombinase</fullName>
    </submittedName>
</protein>
<dbReference type="InterPro" id="IPR036162">
    <property type="entry name" value="Resolvase-like_N_sf"/>
</dbReference>
<dbReference type="PANTHER" id="PTHR30461">
    <property type="entry name" value="DNA-INVERTASE FROM LAMBDOID PROPHAGE"/>
    <property type="match status" value="1"/>
</dbReference>
<evidence type="ECO:0000313" key="5">
    <source>
        <dbReference type="Proteomes" id="UP001264340"/>
    </source>
</evidence>
<feature type="region of interest" description="Disordered" evidence="1">
    <location>
        <begin position="523"/>
        <end position="555"/>
    </location>
</feature>
<proteinExistence type="predicted"/>
<accession>A0ABU1LZZ6</accession>
<evidence type="ECO:0000256" key="1">
    <source>
        <dbReference type="SAM" id="MobiDB-lite"/>
    </source>
</evidence>
<dbReference type="EMBL" id="JAVDRP010000017">
    <property type="protein sequence ID" value="MDR6412329.1"/>
    <property type="molecule type" value="Genomic_DNA"/>
</dbReference>
<dbReference type="Pfam" id="PF07508">
    <property type="entry name" value="Recombinase"/>
    <property type="match status" value="1"/>
</dbReference>
<dbReference type="InterPro" id="IPR050639">
    <property type="entry name" value="SSR_resolvase"/>
</dbReference>
<reference evidence="4 5" key="1">
    <citation type="submission" date="2023-07" db="EMBL/GenBank/DDBJ databases">
        <title>Sorghum-associated microbial communities from plants grown in Nebraska, USA.</title>
        <authorList>
            <person name="Schachtman D."/>
        </authorList>
    </citation>
    <scope>NUCLEOTIDE SEQUENCE [LARGE SCALE GENOMIC DNA]</scope>
    <source>
        <strain evidence="4 5">DS1316</strain>
    </source>
</reference>
<comment type="caution">
    <text evidence="4">The sequence shown here is derived from an EMBL/GenBank/DDBJ whole genome shotgun (WGS) entry which is preliminary data.</text>
</comment>
<dbReference type="InterPro" id="IPR011109">
    <property type="entry name" value="DNA_bind_recombinase_dom"/>
</dbReference>
<evidence type="ECO:0000259" key="3">
    <source>
        <dbReference type="PROSITE" id="PS51737"/>
    </source>
</evidence>
<dbReference type="SMART" id="SM00857">
    <property type="entry name" value="Resolvase"/>
    <property type="match status" value="1"/>
</dbReference>
<feature type="domain" description="Resolvase/invertase-type recombinase catalytic" evidence="2">
    <location>
        <begin position="15"/>
        <end position="165"/>
    </location>
</feature>
<dbReference type="Proteomes" id="UP001264340">
    <property type="component" value="Unassembled WGS sequence"/>
</dbReference>
<evidence type="ECO:0000259" key="2">
    <source>
        <dbReference type="PROSITE" id="PS51736"/>
    </source>
</evidence>
<dbReference type="Gene3D" id="3.40.50.1390">
    <property type="entry name" value="Resolvase, N-terminal catalytic domain"/>
    <property type="match status" value="1"/>
</dbReference>
<dbReference type="CDD" id="cd00338">
    <property type="entry name" value="Ser_Recombinase"/>
    <property type="match status" value="1"/>
</dbReference>
<dbReference type="PROSITE" id="PS51736">
    <property type="entry name" value="RECOMBINASES_3"/>
    <property type="match status" value="1"/>
</dbReference>
<feature type="domain" description="Recombinase" evidence="3">
    <location>
        <begin position="187"/>
        <end position="319"/>
    </location>
</feature>
<dbReference type="PANTHER" id="PTHR30461:SF23">
    <property type="entry name" value="DNA RECOMBINASE-RELATED"/>
    <property type="match status" value="1"/>
</dbReference>